<accession>A0A0K2SVL6</accession>
<name>A0A0K2SVL6_LEPSM</name>
<protein>
    <submittedName>
        <fullName evidence="1">Uncharacterized protein</fullName>
    </submittedName>
</protein>
<sequence length="46" mass="5552">MNLVLLQHLRIIFLSVLKTKHKRLKTLKTIIWAGIYLFMWLDCLLI</sequence>
<dbReference type="EMBL" id="HACA01000408">
    <property type="protein sequence ID" value="CDW17769.1"/>
    <property type="molecule type" value="Transcribed_RNA"/>
</dbReference>
<reference evidence="1" key="1">
    <citation type="submission" date="2014-05" db="EMBL/GenBank/DDBJ databases">
        <authorList>
            <person name="Chronopoulou M."/>
        </authorList>
    </citation>
    <scope>NUCLEOTIDE SEQUENCE</scope>
    <source>
        <tissue evidence="1">Whole organism</tissue>
    </source>
</reference>
<dbReference type="AlphaFoldDB" id="A0A0K2SVL6"/>
<evidence type="ECO:0000313" key="1">
    <source>
        <dbReference type="EMBL" id="CDW17769.1"/>
    </source>
</evidence>
<proteinExistence type="predicted"/>
<organism evidence="1">
    <name type="scientific">Lepeophtheirus salmonis</name>
    <name type="common">Salmon louse</name>
    <name type="synonym">Caligus salmonis</name>
    <dbReference type="NCBI Taxonomy" id="72036"/>
    <lineage>
        <taxon>Eukaryota</taxon>
        <taxon>Metazoa</taxon>
        <taxon>Ecdysozoa</taxon>
        <taxon>Arthropoda</taxon>
        <taxon>Crustacea</taxon>
        <taxon>Multicrustacea</taxon>
        <taxon>Hexanauplia</taxon>
        <taxon>Copepoda</taxon>
        <taxon>Siphonostomatoida</taxon>
        <taxon>Caligidae</taxon>
        <taxon>Lepeophtheirus</taxon>
    </lineage>
</organism>